<evidence type="ECO:0000256" key="1">
    <source>
        <dbReference type="SAM" id="MobiDB-lite"/>
    </source>
</evidence>
<dbReference type="EMBL" id="JARPOI010000009">
    <property type="protein sequence ID" value="KAJ9173311.1"/>
    <property type="molecule type" value="Genomic_DNA"/>
</dbReference>
<proteinExistence type="predicted"/>
<feature type="region of interest" description="Disordered" evidence="1">
    <location>
        <begin position="18"/>
        <end position="59"/>
    </location>
</feature>
<keyword evidence="3" id="KW-1185">Reference proteome</keyword>
<comment type="caution">
    <text evidence="2">The sequence shown here is derived from an EMBL/GenBank/DDBJ whole genome shotgun (WGS) entry which is preliminary data.</text>
</comment>
<accession>A0ABQ9LZ93</accession>
<evidence type="ECO:0008006" key="4">
    <source>
        <dbReference type="Google" id="ProtNLM"/>
    </source>
</evidence>
<feature type="compositionally biased region" description="Basic residues" evidence="1">
    <location>
        <begin position="20"/>
        <end position="42"/>
    </location>
</feature>
<evidence type="ECO:0000313" key="2">
    <source>
        <dbReference type="EMBL" id="KAJ9173311.1"/>
    </source>
</evidence>
<sequence length="181" mass="20960">MAKLCLKKAVLVSVYEEKPTKRRVSSTNHRHHHYHPHHRYVHHSIQQERDDDSPTGKGYNRRAELLLYSQRLRHSVRPAESSHLLDPKSTSSTSNILQSAVNAVAVKRKPKDKRTPNCLGNWKILSLKFCRSLTSVQVKKENKKKKHTGSTSNAMKVVMKSLEVQKKRGFISKLLWQKHEK</sequence>
<organism evidence="2 3">
    <name type="scientific">Hevea brasiliensis</name>
    <name type="common">Para rubber tree</name>
    <name type="synonym">Siphonia brasiliensis</name>
    <dbReference type="NCBI Taxonomy" id="3981"/>
    <lineage>
        <taxon>Eukaryota</taxon>
        <taxon>Viridiplantae</taxon>
        <taxon>Streptophyta</taxon>
        <taxon>Embryophyta</taxon>
        <taxon>Tracheophyta</taxon>
        <taxon>Spermatophyta</taxon>
        <taxon>Magnoliopsida</taxon>
        <taxon>eudicotyledons</taxon>
        <taxon>Gunneridae</taxon>
        <taxon>Pentapetalae</taxon>
        <taxon>rosids</taxon>
        <taxon>fabids</taxon>
        <taxon>Malpighiales</taxon>
        <taxon>Euphorbiaceae</taxon>
        <taxon>Crotonoideae</taxon>
        <taxon>Micrandreae</taxon>
        <taxon>Hevea</taxon>
    </lineage>
</organism>
<evidence type="ECO:0000313" key="3">
    <source>
        <dbReference type="Proteomes" id="UP001174677"/>
    </source>
</evidence>
<reference evidence="2" key="1">
    <citation type="journal article" date="2023" name="Plant Biotechnol. J.">
        <title>Chromosome-level wild Hevea brasiliensis genome provides new tools for genomic-assisted breeding and valuable loci to elevate rubber yield.</title>
        <authorList>
            <person name="Cheng H."/>
            <person name="Song X."/>
            <person name="Hu Y."/>
            <person name="Wu T."/>
            <person name="Yang Q."/>
            <person name="An Z."/>
            <person name="Feng S."/>
            <person name="Deng Z."/>
            <person name="Wu W."/>
            <person name="Zeng X."/>
            <person name="Tu M."/>
            <person name="Wang X."/>
            <person name="Huang H."/>
        </authorList>
    </citation>
    <scope>NUCLEOTIDE SEQUENCE</scope>
    <source>
        <strain evidence="2">MT/VB/25A 57/8</strain>
    </source>
</reference>
<dbReference type="Proteomes" id="UP001174677">
    <property type="component" value="Chromosome 9"/>
</dbReference>
<gene>
    <name evidence="2" type="ORF">P3X46_016462</name>
</gene>
<feature type="compositionally biased region" description="Basic and acidic residues" evidence="1">
    <location>
        <begin position="45"/>
        <end position="54"/>
    </location>
</feature>
<protein>
    <recommendedName>
        <fullName evidence="4">DUF4005 domain-containing protein</fullName>
    </recommendedName>
</protein>
<name>A0ABQ9LZ93_HEVBR</name>